<feature type="transmembrane region" description="Helical" evidence="1">
    <location>
        <begin position="17"/>
        <end position="36"/>
    </location>
</feature>
<feature type="transmembrane region" description="Helical" evidence="1">
    <location>
        <begin position="75"/>
        <end position="95"/>
    </location>
</feature>
<evidence type="ECO:0000313" key="4">
    <source>
        <dbReference type="Proteomes" id="UP001597186"/>
    </source>
</evidence>
<feature type="domain" description="Lipid A biosynthesis N-terminal" evidence="2">
    <location>
        <begin position="22"/>
        <end position="93"/>
    </location>
</feature>
<dbReference type="PIRSF" id="PIRSF028440">
    <property type="entry name" value="UCP_LAB_N"/>
    <property type="match status" value="1"/>
</dbReference>
<keyword evidence="1" id="KW-0812">Transmembrane</keyword>
<proteinExistence type="predicted"/>
<gene>
    <name evidence="3" type="ORF">ACFTOW_04210</name>
</gene>
<evidence type="ECO:0000259" key="2">
    <source>
        <dbReference type="SMART" id="SM01259"/>
    </source>
</evidence>
<keyword evidence="1" id="KW-1133">Transmembrane helix</keyword>
<dbReference type="Proteomes" id="UP001597186">
    <property type="component" value="Unassembled WGS sequence"/>
</dbReference>
<reference evidence="4" key="1">
    <citation type="journal article" date="2019" name="Int. J. Syst. Evol. Microbiol.">
        <title>The Global Catalogue of Microorganisms (GCM) 10K type strain sequencing project: providing services to taxonomists for standard genome sequencing and annotation.</title>
        <authorList>
            <consortium name="The Broad Institute Genomics Platform"/>
            <consortium name="The Broad Institute Genome Sequencing Center for Infectious Disease"/>
            <person name="Wu L."/>
            <person name="Ma J."/>
        </authorList>
    </citation>
    <scope>NUCLEOTIDE SEQUENCE [LARGE SCALE GENOMIC DNA]</scope>
    <source>
        <strain evidence="4">CGMCC 1.12477</strain>
    </source>
</reference>
<keyword evidence="4" id="KW-1185">Reference proteome</keyword>
<dbReference type="InterPro" id="IPR014546">
    <property type="entry name" value="UCP028440_lipidA_biosyn"/>
</dbReference>
<dbReference type="SMART" id="SM01259">
    <property type="entry name" value="LAB_N"/>
    <property type="match status" value="1"/>
</dbReference>
<organism evidence="3 4">
    <name type="scientific">Lacimonas salitolerans</name>
    <dbReference type="NCBI Taxonomy" id="1323750"/>
    <lineage>
        <taxon>Bacteria</taxon>
        <taxon>Pseudomonadati</taxon>
        <taxon>Pseudomonadota</taxon>
        <taxon>Alphaproteobacteria</taxon>
        <taxon>Rhodobacterales</taxon>
        <taxon>Paracoccaceae</taxon>
        <taxon>Lacimonas</taxon>
    </lineage>
</organism>
<sequence length="108" mass="11966">MMHDLLTRMGAATTGDAAWLIVGLLGQLAFTARFIVQWVASERAGRSVMPIAFWYLSISGGLIVLAYGIHKFDPVIILGQLPGVVVYSRNLWLIYREKNISDVSTKID</sequence>
<accession>A0ABW4EBA6</accession>
<evidence type="ECO:0000313" key="3">
    <source>
        <dbReference type="EMBL" id="MFD1508605.1"/>
    </source>
</evidence>
<dbReference type="InterPro" id="IPR011499">
    <property type="entry name" value="Lipid_A_biosynth_N"/>
</dbReference>
<evidence type="ECO:0000256" key="1">
    <source>
        <dbReference type="SAM" id="Phobius"/>
    </source>
</evidence>
<dbReference type="EMBL" id="JBHUDD010000034">
    <property type="protein sequence ID" value="MFD1508605.1"/>
    <property type="molecule type" value="Genomic_DNA"/>
</dbReference>
<dbReference type="RefSeq" id="WP_379913400.1">
    <property type="nucleotide sequence ID" value="NZ_JBHUDD010000034.1"/>
</dbReference>
<protein>
    <submittedName>
        <fullName evidence="3">Lipid-A-disaccharide synthase N-terminal domain-containing protein</fullName>
    </submittedName>
</protein>
<dbReference type="Gene3D" id="1.20.1280.290">
    <property type="match status" value="1"/>
</dbReference>
<comment type="caution">
    <text evidence="3">The sequence shown here is derived from an EMBL/GenBank/DDBJ whole genome shotgun (WGS) entry which is preliminary data.</text>
</comment>
<keyword evidence="1" id="KW-0472">Membrane</keyword>
<dbReference type="Pfam" id="PF07578">
    <property type="entry name" value="LAB_N"/>
    <property type="match status" value="1"/>
</dbReference>
<name>A0ABW4EBA6_9RHOB</name>
<feature type="transmembrane region" description="Helical" evidence="1">
    <location>
        <begin position="48"/>
        <end position="69"/>
    </location>
</feature>